<evidence type="ECO:0000313" key="2">
    <source>
        <dbReference type="EMBL" id="RAI72935.1"/>
    </source>
</evidence>
<dbReference type="SUPFAM" id="SSF46785">
    <property type="entry name" value="Winged helix' DNA-binding domain"/>
    <property type="match status" value="1"/>
</dbReference>
<feature type="domain" description="Transcription regulator PadR N-terminal" evidence="1">
    <location>
        <begin position="20"/>
        <end position="88"/>
    </location>
</feature>
<protein>
    <submittedName>
        <fullName evidence="2">PadR family transcriptional regulator</fullName>
    </submittedName>
</protein>
<dbReference type="Proteomes" id="UP000249016">
    <property type="component" value="Unassembled WGS sequence"/>
</dbReference>
<dbReference type="AlphaFoldDB" id="A0A327NDC0"/>
<dbReference type="RefSeq" id="WP_111351535.1">
    <property type="nucleotide sequence ID" value="NZ_QLII01000004.1"/>
</dbReference>
<dbReference type="EMBL" id="QLII01000004">
    <property type="protein sequence ID" value="RAI72935.1"/>
    <property type="molecule type" value="Genomic_DNA"/>
</dbReference>
<dbReference type="InterPro" id="IPR036388">
    <property type="entry name" value="WH-like_DNA-bd_sf"/>
</dbReference>
<dbReference type="Pfam" id="PF03551">
    <property type="entry name" value="PadR"/>
    <property type="match status" value="1"/>
</dbReference>
<name>A0A327NDC0_9BACT</name>
<evidence type="ECO:0000313" key="3">
    <source>
        <dbReference type="Proteomes" id="UP000249016"/>
    </source>
</evidence>
<organism evidence="2 3">
    <name type="scientific">Spirosoma telluris</name>
    <dbReference type="NCBI Taxonomy" id="2183553"/>
    <lineage>
        <taxon>Bacteria</taxon>
        <taxon>Pseudomonadati</taxon>
        <taxon>Bacteroidota</taxon>
        <taxon>Cytophagia</taxon>
        <taxon>Cytophagales</taxon>
        <taxon>Cytophagaceae</taxon>
        <taxon>Spirosoma</taxon>
    </lineage>
</organism>
<evidence type="ECO:0000259" key="1">
    <source>
        <dbReference type="Pfam" id="PF03551"/>
    </source>
</evidence>
<sequence>MKRPFLGELEEIVLLTVAALQQGAYCASITQTIDGQMARSISFPTVHTTLQRLQEKGFVTSRMGGATAERGGRQKRLFTVTTAGQRALLECRQQRTQLWDQIPTPILQLWALNQWQRTSLLGCLATELVQSRWLGR</sequence>
<dbReference type="InterPro" id="IPR036390">
    <property type="entry name" value="WH_DNA-bd_sf"/>
</dbReference>
<gene>
    <name evidence="2" type="ORF">HMF3257_39220</name>
</gene>
<accession>A0A327NDC0</accession>
<dbReference type="InterPro" id="IPR005149">
    <property type="entry name" value="Tscrpt_reg_PadR_N"/>
</dbReference>
<keyword evidence="3" id="KW-1185">Reference proteome</keyword>
<dbReference type="OrthoDB" id="982587at2"/>
<proteinExistence type="predicted"/>
<comment type="caution">
    <text evidence="2">The sequence shown here is derived from an EMBL/GenBank/DDBJ whole genome shotgun (WGS) entry which is preliminary data.</text>
</comment>
<dbReference type="Gene3D" id="1.10.10.10">
    <property type="entry name" value="Winged helix-like DNA-binding domain superfamily/Winged helix DNA-binding domain"/>
    <property type="match status" value="1"/>
</dbReference>
<reference evidence="2 3" key="1">
    <citation type="submission" date="2018-06" db="EMBL/GenBank/DDBJ databases">
        <title>Spirosoma sp. HMF3257 Genome sequencing and assembly.</title>
        <authorList>
            <person name="Kang H."/>
            <person name="Cha I."/>
            <person name="Kim H."/>
            <person name="Kang J."/>
            <person name="Joh K."/>
        </authorList>
    </citation>
    <scope>NUCLEOTIDE SEQUENCE [LARGE SCALE GENOMIC DNA]</scope>
    <source>
        <strain evidence="2 3">HMF3257</strain>
    </source>
</reference>